<accession>A0ABY5XZG1</accession>
<dbReference type="SUPFAM" id="SSF100950">
    <property type="entry name" value="NagB/RpiA/CoA transferase-like"/>
    <property type="match status" value="1"/>
</dbReference>
<gene>
    <name evidence="2" type="ORF">JBF11_07455</name>
</gene>
<dbReference type="InterPro" id="IPR024185">
    <property type="entry name" value="FTHF_cligase-like_sf"/>
</dbReference>
<protein>
    <submittedName>
        <fullName evidence="2">Lactate utilization protein</fullName>
    </submittedName>
</protein>
<keyword evidence="3" id="KW-1185">Reference proteome</keyword>
<dbReference type="Gene3D" id="3.40.50.10420">
    <property type="entry name" value="NagB/RpiA/CoA transferase-like"/>
    <property type="match status" value="1"/>
</dbReference>
<dbReference type="RefSeq" id="WP_334314856.1">
    <property type="nucleotide sequence ID" value="NZ_CP065938.1"/>
</dbReference>
<evidence type="ECO:0000259" key="1">
    <source>
        <dbReference type="Pfam" id="PF02589"/>
    </source>
</evidence>
<dbReference type="PANTHER" id="PTHR43682:SF1">
    <property type="entry name" value="LACTATE UTILIZATION PROTEIN C"/>
    <property type="match status" value="1"/>
</dbReference>
<organism evidence="2 3">
    <name type="scientific">Taurinivorans muris</name>
    <dbReference type="NCBI Taxonomy" id="2787751"/>
    <lineage>
        <taxon>Bacteria</taxon>
        <taxon>Pseudomonadati</taxon>
        <taxon>Thermodesulfobacteriota</taxon>
        <taxon>Desulfovibrionia</taxon>
        <taxon>Desulfovibrionales</taxon>
        <taxon>Desulfovibrionaceae</taxon>
        <taxon>Taurinivorans</taxon>
    </lineage>
</organism>
<dbReference type="InterPro" id="IPR003741">
    <property type="entry name" value="LUD_dom"/>
</dbReference>
<sequence length="210" mass="22955">MPTAENQASLVEVYKEKATATACQVAEFSSFEEAIPHLLSIMDKKAPCELLYEEDVEKGPNGPNGCPTRVQKIIAAPEIGEYYEPLKKAFEEKGYKVIDSNLRHYTAGIDMGVAFAKKGIAQSGTCMINAYNEDTRLATMVCEFCVLVLKKSQIMPTVLSMADEIRSEMSGNPTNYLTFISGPSRTADIERVGAVGVHGPLEMHIVLLEG</sequence>
<feature type="domain" description="LUD" evidence="1">
    <location>
        <begin position="12"/>
        <end position="208"/>
    </location>
</feature>
<reference evidence="2" key="1">
    <citation type="submission" date="2020-12" db="EMBL/GenBank/DDBJ databases">
        <title>Taurinivorans muris gen. nov., sp. nov., fundamental and realized metabolic niche of a ubiquitous sulfidogenic bacterium in the murine intestine.</title>
        <authorList>
            <person name="Ye H."/>
            <person name="Hanson B.T."/>
            <person name="Loy A."/>
        </authorList>
    </citation>
    <scope>NUCLEOTIDE SEQUENCE</scope>
    <source>
        <strain evidence="2">LT0009</strain>
    </source>
</reference>
<dbReference type="PANTHER" id="PTHR43682">
    <property type="entry name" value="LACTATE UTILIZATION PROTEIN C"/>
    <property type="match status" value="1"/>
</dbReference>
<dbReference type="Pfam" id="PF02589">
    <property type="entry name" value="LUD_dom"/>
    <property type="match status" value="1"/>
</dbReference>
<dbReference type="InterPro" id="IPR037171">
    <property type="entry name" value="NagB/RpiA_transferase-like"/>
</dbReference>
<dbReference type="EMBL" id="CP065938">
    <property type="protein sequence ID" value="UWX05284.1"/>
    <property type="molecule type" value="Genomic_DNA"/>
</dbReference>
<dbReference type="Proteomes" id="UP001058120">
    <property type="component" value="Chromosome"/>
</dbReference>
<evidence type="ECO:0000313" key="2">
    <source>
        <dbReference type="EMBL" id="UWX05284.1"/>
    </source>
</evidence>
<name>A0ABY5XZG1_9BACT</name>
<proteinExistence type="predicted"/>
<evidence type="ECO:0000313" key="3">
    <source>
        <dbReference type="Proteomes" id="UP001058120"/>
    </source>
</evidence>